<keyword evidence="1" id="KW-1133">Transmembrane helix</keyword>
<reference evidence="2 3" key="1">
    <citation type="journal article" date="2020" name="ISME J.">
        <title>Uncovering the hidden diversity of litter-decomposition mechanisms in mushroom-forming fungi.</title>
        <authorList>
            <person name="Floudas D."/>
            <person name="Bentzer J."/>
            <person name="Ahren D."/>
            <person name="Johansson T."/>
            <person name="Persson P."/>
            <person name="Tunlid A."/>
        </authorList>
    </citation>
    <scope>NUCLEOTIDE SEQUENCE [LARGE SCALE GENOMIC DNA]</scope>
    <source>
        <strain evidence="2 3">CBS 291.85</strain>
    </source>
</reference>
<organism evidence="2 3">
    <name type="scientific">Tetrapyrgos nigripes</name>
    <dbReference type="NCBI Taxonomy" id="182062"/>
    <lineage>
        <taxon>Eukaryota</taxon>
        <taxon>Fungi</taxon>
        <taxon>Dikarya</taxon>
        <taxon>Basidiomycota</taxon>
        <taxon>Agaricomycotina</taxon>
        <taxon>Agaricomycetes</taxon>
        <taxon>Agaricomycetidae</taxon>
        <taxon>Agaricales</taxon>
        <taxon>Marasmiineae</taxon>
        <taxon>Marasmiaceae</taxon>
        <taxon>Tetrapyrgos</taxon>
    </lineage>
</organism>
<accession>A0A8H5FV88</accession>
<sequence>MINVNYTADVPPHPRPLRRYTIHLTRRRPGFTDTLGPDKSDPLRLKSIPLLVLTSIWPAVAALLFFLIVSYIVLFILSEPKAVWFYVLAAVLFVLSQLAWFFVGEGCM</sequence>
<keyword evidence="1" id="KW-0472">Membrane</keyword>
<proteinExistence type="predicted"/>
<evidence type="ECO:0000313" key="2">
    <source>
        <dbReference type="EMBL" id="KAF5350411.1"/>
    </source>
</evidence>
<keyword evidence="1" id="KW-0812">Transmembrane</keyword>
<dbReference type="AlphaFoldDB" id="A0A8H5FV88"/>
<comment type="caution">
    <text evidence="2">The sequence shown here is derived from an EMBL/GenBank/DDBJ whole genome shotgun (WGS) entry which is preliminary data.</text>
</comment>
<dbReference type="EMBL" id="JAACJM010000074">
    <property type="protein sequence ID" value="KAF5350411.1"/>
    <property type="molecule type" value="Genomic_DNA"/>
</dbReference>
<feature type="transmembrane region" description="Helical" evidence="1">
    <location>
        <begin position="83"/>
        <end position="103"/>
    </location>
</feature>
<gene>
    <name evidence="2" type="ORF">D9758_012463</name>
</gene>
<dbReference type="InterPro" id="IPR022057">
    <property type="entry name" value="Chs7"/>
</dbReference>
<evidence type="ECO:0000313" key="3">
    <source>
        <dbReference type="Proteomes" id="UP000559256"/>
    </source>
</evidence>
<dbReference type="Pfam" id="PF12271">
    <property type="entry name" value="Chs7"/>
    <property type="match status" value="1"/>
</dbReference>
<keyword evidence="3" id="KW-1185">Reference proteome</keyword>
<protein>
    <submittedName>
        <fullName evidence="2">Uncharacterized protein</fullName>
    </submittedName>
</protein>
<dbReference type="OrthoDB" id="5582162at2759"/>
<evidence type="ECO:0000256" key="1">
    <source>
        <dbReference type="SAM" id="Phobius"/>
    </source>
</evidence>
<feature type="transmembrane region" description="Helical" evidence="1">
    <location>
        <begin position="50"/>
        <end position="77"/>
    </location>
</feature>
<dbReference type="Proteomes" id="UP000559256">
    <property type="component" value="Unassembled WGS sequence"/>
</dbReference>
<name>A0A8H5FV88_9AGAR</name>